<gene>
    <name evidence="7" type="ORF">GBAR_LOCUS28947</name>
</gene>
<dbReference type="PANTHER" id="PTHR30290">
    <property type="entry name" value="PERIPLASMIC BINDING COMPONENT OF ABC TRANSPORTER"/>
    <property type="match status" value="1"/>
</dbReference>
<dbReference type="Gene3D" id="3.40.190.10">
    <property type="entry name" value="Periplasmic binding protein-like II"/>
    <property type="match status" value="1"/>
</dbReference>
<organism evidence="7 8">
    <name type="scientific">Geodia barretti</name>
    <name type="common">Barrett's horny sponge</name>
    <dbReference type="NCBI Taxonomy" id="519541"/>
    <lineage>
        <taxon>Eukaryota</taxon>
        <taxon>Metazoa</taxon>
        <taxon>Porifera</taxon>
        <taxon>Demospongiae</taxon>
        <taxon>Heteroscleromorpha</taxon>
        <taxon>Tetractinellida</taxon>
        <taxon>Astrophorina</taxon>
        <taxon>Geodiidae</taxon>
        <taxon>Geodia</taxon>
    </lineage>
</organism>
<dbReference type="SUPFAM" id="SSF53850">
    <property type="entry name" value="Periplasmic binding protein-like II"/>
    <property type="match status" value="1"/>
</dbReference>
<evidence type="ECO:0000256" key="3">
    <source>
        <dbReference type="ARBA" id="ARBA00022448"/>
    </source>
</evidence>
<proteinExistence type="inferred from homology"/>
<sequence>GPSPAPTAMPAQASGAPQTSDRGIYGGIVPMQDYAFPNLISIHHPMRFHQPGDQNILGPRAVQRSPEWSRPSETERPYMIVGDLAESWELQADGVTFVFHLYENAMWHDGTPVTAEDVAYSMDSLVSSAEMNDARTDDDRARNLDDTRLWEMRPNNPAPDFVSMIATDAQHDSCPGVAARPIRRGHTSDPMGRKRYGVGAIQTHETVQRRLH</sequence>
<comment type="subcellular location">
    <subcellularLocation>
        <location evidence="1">Cell envelope</location>
    </subcellularLocation>
</comment>
<evidence type="ECO:0000313" key="8">
    <source>
        <dbReference type="Proteomes" id="UP001174909"/>
    </source>
</evidence>
<dbReference type="Pfam" id="PF00496">
    <property type="entry name" value="SBP_bac_5"/>
    <property type="match status" value="1"/>
</dbReference>
<dbReference type="InterPro" id="IPR039424">
    <property type="entry name" value="SBP_5"/>
</dbReference>
<feature type="non-terminal residue" evidence="7">
    <location>
        <position position="1"/>
    </location>
</feature>
<keyword evidence="8" id="KW-1185">Reference proteome</keyword>
<name>A0AA35XHU9_GEOBA</name>
<dbReference type="GO" id="GO:0015833">
    <property type="term" value="P:peptide transport"/>
    <property type="evidence" value="ECO:0007669"/>
    <property type="project" value="TreeGrafter"/>
</dbReference>
<keyword evidence="4" id="KW-0732">Signal</keyword>
<keyword evidence="3" id="KW-0813">Transport</keyword>
<comment type="caution">
    <text evidence="7">The sequence shown here is derived from an EMBL/GenBank/DDBJ whole genome shotgun (WGS) entry which is preliminary data.</text>
</comment>
<protein>
    <recommendedName>
        <fullName evidence="6">Solute-binding protein family 5 domain-containing protein</fullName>
    </recommendedName>
</protein>
<feature type="region of interest" description="Disordered" evidence="5">
    <location>
        <begin position="1"/>
        <end position="22"/>
    </location>
</feature>
<evidence type="ECO:0000259" key="6">
    <source>
        <dbReference type="Pfam" id="PF00496"/>
    </source>
</evidence>
<dbReference type="InterPro" id="IPR000914">
    <property type="entry name" value="SBP_5_dom"/>
</dbReference>
<reference evidence="7" key="1">
    <citation type="submission" date="2023-03" db="EMBL/GenBank/DDBJ databases">
        <authorList>
            <person name="Steffen K."/>
            <person name="Cardenas P."/>
        </authorList>
    </citation>
    <scope>NUCLEOTIDE SEQUENCE</scope>
</reference>
<evidence type="ECO:0000256" key="2">
    <source>
        <dbReference type="ARBA" id="ARBA00005695"/>
    </source>
</evidence>
<evidence type="ECO:0000256" key="5">
    <source>
        <dbReference type="SAM" id="MobiDB-lite"/>
    </source>
</evidence>
<dbReference type="EMBL" id="CASHTH010004052">
    <property type="protein sequence ID" value="CAI8052916.1"/>
    <property type="molecule type" value="Genomic_DNA"/>
</dbReference>
<feature type="domain" description="Solute-binding protein family 5" evidence="6">
    <location>
        <begin position="80"/>
        <end position="162"/>
    </location>
</feature>
<evidence type="ECO:0000256" key="1">
    <source>
        <dbReference type="ARBA" id="ARBA00004196"/>
    </source>
</evidence>
<dbReference type="AlphaFoldDB" id="A0AA35XHU9"/>
<dbReference type="PANTHER" id="PTHR30290:SF10">
    <property type="entry name" value="PERIPLASMIC OLIGOPEPTIDE-BINDING PROTEIN-RELATED"/>
    <property type="match status" value="1"/>
</dbReference>
<dbReference type="GO" id="GO:1904680">
    <property type="term" value="F:peptide transmembrane transporter activity"/>
    <property type="evidence" value="ECO:0007669"/>
    <property type="project" value="TreeGrafter"/>
</dbReference>
<evidence type="ECO:0000256" key="4">
    <source>
        <dbReference type="ARBA" id="ARBA00022729"/>
    </source>
</evidence>
<dbReference type="Proteomes" id="UP001174909">
    <property type="component" value="Unassembled WGS sequence"/>
</dbReference>
<accession>A0AA35XHU9</accession>
<feature type="region of interest" description="Disordered" evidence="5">
    <location>
        <begin position="173"/>
        <end position="194"/>
    </location>
</feature>
<comment type="similarity">
    <text evidence="2">Belongs to the bacterial solute-binding protein 5 family.</text>
</comment>
<evidence type="ECO:0000313" key="7">
    <source>
        <dbReference type="EMBL" id="CAI8052916.1"/>
    </source>
</evidence>